<evidence type="ECO:0000256" key="2">
    <source>
        <dbReference type="SAM" id="SignalP"/>
    </source>
</evidence>
<comment type="caution">
    <text evidence="3">The sequence shown here is derived from an EMBL/GenBank/DDBJ whole genome shotgun (WGS) entry which is preliminary data.</text>
</comment>
<dbReference type="EMBL" id="LZTJ01000034">
    <property type="protein sequence ID" value="OBP69537.1"/>
    <property type="molecule type" value="Genomic_DNA"/>
</dbReference>
<dbReference type="GeneID" id="66685907"/>
<gene>
    <name evidence="3" type="ORF">BAE39_24565</name>
</gene>
<evidence type="ECO:0000313" key="4">
    <source>
        <dbReference type="Proteomes" id="UP000093748"/>
    </source>
</evidence>
<keyword evidence="2" id="KW-0732">Signal</keyword>
<protein>
    <submittedName>
        <fullName evidence="3">Uncharacterized protein</fullName>
    </submittedName>
</protein>
<dbReference type="RefSeq" id="WP_032928807.1">
    <property type="nucleotide sequence ID" value="NZ_LZTH01000023.1"/>
</dbReference>
<feature type="compositionally biased region" description="Acidic residues" evidence="1">
    <location>
        <begin position="63"/>
        <end position="77"/>
    </location>
</feature>
<organism evidence="3 4">
    <name type="scientific">Rhizobium loti</name>
    <name type="common">Mesorhizobium loti</name>
    <dbReference type="NCBI Taxonomy" id="381"/>
    <lineage>
        <taxon>Bacteria</taxon>
        <taxon>Pseudomonadati</taxon>
        <taxon>Pseudomonadota</taxon>
        <taxon>Alphaproteobacteria</taxon>
        <taxon>Hyphomicrobiales</taxon>
        <taxon>Phyllobacteriaceae</taxon>
        <taxon>Mesorhizobium</taxon>
    </lineage>
</organism>
<feature type="region of interest" description="Disordered" evidence="1">
    <location>
        <begin position="23"/>
        <end position="42"/>
    </location>
</feature>
<accession>A0A1A5I0D0</accession>
<evidence type="ECO:0000313" key="3">
    <source>
        <dbReference type="EMBL" id="OBP69537.1"/>
    </source>
</evidence>
<feature type="chain" id="PRO_5009827069" evidence="2">
    <location>
        <begin position="19"/>
        <end position="77"/>
    </location>
</feature>
<evidence type="ECO:0000256" key="1">
    <source>
        <dbReference type="SAM" id="MobiDB-lite"/>
    </source>
</evidence>
<dbReference type="OrthoDB" id="8100735at2"/>
<feature type="signal peptide" evidence="2">
    <location>
        <begin position="1"/>
        <end position="18"/>
    </location>
</feature>
<sequence>MRNSMLVLAALASLTTFALPAAAESDEGSCEASSSVIPSGPIDLQAIPMQDASTPKAIKGGEDACDDQQGDEADEND</sequence>
<dbReference type="AlphaFoldDB" id="A0A1A5I0D0"/>
<dbReference type="Proteomes" id="UP000093748">
    <property type="component" value="Unassembled WGS sequence"/>
</dbReference>
<feature type="region of interest" description="Disordered" evidence="1">
    <location>
        <begin position="50"/>
        <end position="77"/>
    </location>
</feature>
<reference evidence="4" key="1">
    <citation type="submission" date="2016-06" db="EMBL/GenBank/DDBJ databases">
        <title>NZP2037 Pacbio-Illumina hybrid assembly.</title>
        <authorList>
            <person name="Ramsay J.P."/>
        </authorList>
    </citation>
    <scope>NUCLEOTIDE SEQUENCE [LARGE SCALE GENOMIC DNA]</scope>
    <source>
        <strain evidence="4">R7ANS::ICEMlSym2042</strain>
    </source>
</reference>
<name>A0A1A5I0D0_RHILI</name>
<proteinExistence type="predicted"/>